<evidence type="ECO:0000256" key="6">
    <source>
        <dbReference type="RuleBase" id="RU000477"/>
    </source>
</evidence>
<dbReference type="PRINTS" id="PR00783">
    <property type="entry name" value="MINTRINSICP"/>
</dbReference>
<feature type="transmembrane region" description="Helical" evidence="7">
    <location>
        <begin position="148"/>
        <end position="171"/>
    </location>
</feature>
<dbReference type="GO" id="GO:0016020">
    <property type="term" value="C:membrane"/>
    <property type="evidence" value="ECO:0007669"/>
    <property type="project" value="UniProtKB-SubCell"/>
</dbReference>
<reference evidence="9" key="1">
    <citation type="journal article" date="2013" name="Proc. Natl. Acad. Sci. U.S.A.">
        <title>Genome structure and metabolic features in the red seaweed Chondrus crispus shed light on evolution of the Archaeplastida.</title>
        <authorList>
            <person name="Collen J."/>
            <person name="Porcel B."/>
            <person name="Carre W."/>
            <person name="Ball S.G."/>
            <person name="Chaparro C."/>
            <person name="Tonon T."/>
            <person name="Barbeyron T."/>
            <person name="Michel G."/>
            <person name="Noel B."/>
            <person name="Valentin K."/>
            <person name="Elias M."/>
            <person name="Artiguenave F."/>
            <person name="Arun A."/>
            <person name="Aury J.M."/>
            <person name="Barbosa-Neto J.F."/>
            <person name="Bothwell J.H."/>
            <person name="Bouget F.Y."/>
            <person name="Brillet L."/>
            <person name="Cabello-Hurtado F."/>
            <person name="Capella-Gutierrez S."/>
            <person name="Charrier B."/>
            <person name="Cladiere L."/>
            <person name="Cock J.M."/>
            <person name="Coelho S.M."/>
            <person name="Colleoni C."/>
            <person name="Czjzek M."/>
            <person name="Da Silva C."/>
            <person name="Delage L."/>
            <person name="Denoeud F."/>
            <person name="Deschamps P."/>
            <person name="Dittami S.M."/>
            <person name="Gabaldon T."/>
            <person name="Gachon C.M."/>
            <person name="Groisillier A."/>
            <person name="Herve C."/>
            <person name="Jabbari K."/>
            <person name="Katinka M."/>
            <person name="Kloareg B."/>
            <person name="Kowalczyk N."/>
            <person name="Labadie K."/>
            <person name="Leblanc C."/>
            <person name="Lopez P.J."/>
            <person name="McLachlan D.H."/>
            <person name="Meslet-Cladiere L."/>
            <person name="Moustafa A."/>
            <person name="Nehr Z."/>
            <person name="Nyvall Collen P."/>
            <person name="Panaud O."/>
            <person name="Partensky F."/>
            <person name="Poulain J."/>
            <person name="Rensing S.A."/>
            <person name="Rousvoal S."/>
            <person name="Samson G."/>
            <person name="Symeonidi A."/>
            <person name="Weissenbach J."/>
            <person name="Zambounis A."/>
            <person name="Wincker P."/>
            <person name="Boyen C."/>
        </authorList>
    </citation>
    <scope>NUCLEOTIDE SEQUENCE [LARGE SCALE GENOMIC DNA]</scope>
    <source>
        <strain evidence="9">cv. Stackhouse</strain>
    </source>
</reference>
<dbReference type="SUPFAM" id="SSF81338">
    <property type="entry name" value="Aquaporin-like"/>
    <property type="match status" value="1"/>
</dbReference>
<dbReference type="PANTHER" id="PTHR45724:SF13">
    <property type="entry name" value="AQUAPORIN NIP1-1-RELATED"/>
    <property type="match status" value="1"/>
</dbReference>
<feature type="transmembrane region" description="Helical" evidence="7">
    <location>
        <begin position="81"/>
        <end position="102"/>
    </location>
</feature>
<dbReference type="PANTHER" id="PTHR45724">
    <property type="entry name" value="AQUAPORIN NIP2-1"/>
    <property type="match status" value="1"/>
</dbReference>
<keyword evidence="4 7" id="KW-1133">Transmembrane helix</keyword>
<dbReference type="InterPro" id="IPR034294">
    <property type="entry name" value="Aquaporin_transptr"/>
</dbReference>
<evidence type="ECO:0000256" key="4">
    <source>
        <dbReference type="ARBA" id="ARBA00022989"/>
    </source>
</evidence>
<dbReference type="EMBL" id="HG001832">
    <property type="protein sequence ID" value="CDF37343.1"/>
    <property type="molecule type" value="Genomic_DNA"/>
</dbReference>
<keyword evidence="9" id="KW-1185">Reference proteome</keyword>
<sequence>MALEEFRVRFGKAITELIGTAMLVMTIQLSVAGGLSSAPIVIGLVLVALVYGGFPISGAHYNPAISLAVFVRGKISLREMFVYWLFQIGGGILGALLGGVIIGRTAGIAIGTGFGFLQAFLAELVFTALLCFTVLAVATNSKVEGNSYYGFAIGLVVLVGAATVGPVSGGAFNPAVALGLVLVKHFWRLGYVIWVVLAELLGALGGAMIFYLCVPDEFEHVGEEARNLLPGQNA</sequence>
<evidence type="ECO:0000313" key="9">
    <source>
        <dbReference type="Proteomes" id="UP000012073"/>
    </source>
</evidence>
<dbReference type="PhylomeDB" id="R7QHU0"/>
<evidence type="ECO:0000313" key="8">
    <source>
        <dbReference type="EMBL" id="CDF37343.1"/>
    </source>
</evidence>
<keyword evidence="3 6" id="KW-0812">Transmembrane</keyword>
<dbReference type="Pfam" id="PF00230">
    <property type="entry name" value="MIP"/>
    <property type="match status" value="1"/>
</dbReference>
<dbReference type="PROSITE" id="PS00221">
    <property type="entry name" value="MIP"/>
    <property type="match status" value="1"/>
</dbReference>
<evidence type="ECO:0000256" key="1">
    <source>
        <dbReference type="ARBA" id="ARBA00004141"/>
    </source>
</evidence>
<accession>R7QHU0</accession>
<dbReference type="GeneID" id="17324878"/>
<evidence type="ECO:0000256" key="5">
    <source>
        <dbReference type="ARBA" id="ARBA00023136"/>
    </source>
</evidence>
<name>R7QHU0_CHOCR</name>
<evidence type="ECO:0000256" key="7">
    <source>
        <dbReference type="SAM" id="Phobius"/>
    </source>
</evidence>
<dbReference type="RefSeq" id="XP_005717162.1">
    <property type="nucleotide sequence ID" value="XM_005717105.1"/>
</dbReference>
<dbReference type="Gramene" id="CDF37343">
    <property type="protein sequence ID" value="CDF37343"/>
    <property type="gene ID" value="CHC_T00005487001"/>
</dbReference>
<keyword evidence="5 7" id="KW-0472">Membrane</keyword>
<dbReference type="InterPro" id="IPR000425">
    <property type="entry name" value="MIP"/>
</dbReference>
<dbReference type="OMA" id="FWVGPIS"/>
<keyword evidence="2 6" id="KW-0813">Transport</keyword>
<dbReference type="STRING" id="2769.R7QHU0"/>
<dbReference type="GO" id="GO:0015267">
    <property type="term" value="F:channel activity"/>
    <property type="evidence" value="ECO:0007669"/>
    <property type="project" value="InterPro"/>
</dbReference>
<protein>
    <submittedName>
        <fullName evidence="8">Uncharacterized protein</fullName>
    </submittedName>
</protein>
<comment type="similarity">
    <text evidence="6">Belongs to the MIP/aquaporin (TC 1.A.8) family.</text>
</comment>
<gene>
    <name evidence="8" type="ORF">CHC_T00005487001</name>
</gene>
<comment type="subcellular location">
    <subcellularLocation>
        <location evidence="1">Membrane</location>
        <topology evidence="1">Multi-pass membrane protein</topology>
    </subcellularLocation>
</comment>
<dbReference type="OrthoDB" id="3222at2759"/>
<feature type="transmembrane region" description="Helical" evidence="7">
    <location>
        <begin position="12"/>
        <end position="32"/>
    </location>
</feature>
<dbReference type="KEGG" id="ccp:CHC_T00005487001"/>
<dbReference type="InterPro" id="IPR023271">
    <property type="entry name" value="Aquaporin-like"/>
</dbReference>
<dbReference type="Proteomes" id="UP000012073">
    <property type="component" value="Unassembled WGS sequence"/>
</dbReference>
<feature type="transmembrane region" description="Helical" evidence="7">
    <location>
        <begin position="38"/>
        <end position="61"/>
    </location>
</feature>
<dbReference type="Gene3D" id="1.20.1080.10">
    <property type="entry name" value="Glycerol uptake facilitator protein"/>
    <property type="match status" value="1"/>
</dbReference>
<dbReference type="InterPro" id="IPR022357">
    <property type="entry name" value="MIP_CS"/>
</dbReference>
<evidence type="ECO:0000256" key="3">
    <source>
        <dbReference type="ARBA" id="ARBA00022692"/>
    </source>
</evidence>
<proteinExistence type="inferred from homology"/>
<feature type="transmembrane region" description="Helical" evidence="7">
    <location>
        <begin position="108"/>
        <end position="136"/>
    </location>
</feature>
<feature type="transmembrane region" description="Helical" evidence="7">
    <location>
        <begin position="191"/>
        <end position="214"/>
    </location>
</feature>
<dbReference type="AlphaFoldDB" id="R7QHU0"/>
<organism evidence="8 9">
    <name type="scientific">Chondrus crispus</name>
    <name type="common">Carrageen Irish moss</name>
    <name type="synonym">Polymorpha crispa</name>
    <dbReference type="NCBI Taxonomy" id="2769"/>
    <lineage>
        <taxon>Eukaryota</taxon>
        <taxon>Rhodophyta</taxon>
        <taxon>Florideophyceae</taxon>
        <taxon>Rhodymeniophycidae</taxon>
        <taxon>Gigartinales</taxon>
        <taxon>Gigartinaceae</taxon>
        <taxon>Chondrus</taxon>
    </lineage>
</organism>
<evidence type="ECO:0000256" key="2">
    <source>
        <dbReference type="ARBA" id="ARBA00022448"/>
    </source>
</evidence>